<dbReference type="InterPro" id="IPR036526">
    <property type="entry name" value="C-N_Hydrolase_sf"/>
</dbReference>
<feature type="transmembrane region" description="Helical" evidence="6">
    <location>
        <begin position="548"/>
        <end position="566"/>
    </location>
</feature>
<feature type="transmembrane region" description="Helical" evidence="6">
    <location>
        <begin position="885"/>
        <end position="906"/>
    </location>
</feature>
<dbReference type="Gene3D" id="1.20.1250.20">
    <property type="entry name" value="MFS general substrate transporter like domains"/>
    <property type="match status" value="1"/>
</dbReference>
<evidence type="ECO:0000256" key="4">
    <source>
        <dbReference type="ARBA" id="ARBA00022989"/>
    </source>
</evidence>
<organism evidence="9 10">
    <name type="scientific">Cloeon dipterum</name>
    <dbReference type="NCBI Taxonomy" id="197152"/>
    <lineage>
        <taxon>Eukaryota</taxon>
        <taxon>Metazoa</taxon>
        <taxon>Ecdysozoa</taxon>
        <taxon>Arthropoda</taxon>
        <taxon>Hexapoda</taxon>
        <taxon>Insecta</taxon>
        <taxon>Pterygota</taxon>
        <taxon>Palaeoptera</taxon>
        <taxon>Ephemeroptera</taxon>
        <taxon>Pisciforma</taxon>
        <taxon>Baetidae</taxon>
        <taxon>Cloeon</taxon>
    </lineage>
</organism>
<feature type="transmembrane region" description="Helical" evidence="6">
    <location>
        <begin position="578"/>
        <end position="596"/>
    </location>
</feature>
<feature type="transmembrane region" description="Helical" evidence="6">
    <location>
        <begin position="602"/>
        <end position="623"/>
    </location>
</feature>
<dbReference type="Proteomes" id="UP000494165">
    <property type="component" value="Unassembled WGS sequence"/>
</dbReference>
<keyword evidence="10" id="KW-1185">Reference proteome</keyword>
<feature type="transmembrane region" description="Helical" evidence="6">
    <location>
        <begin position="747"/>
        <end position="770"/>
    </location>
</feature>
<accession>A0A8S1BZA5</accession>
<dbReference type="Gene3D" id="3.30.300.30">
    <property type="match status" value="1"/>
</dbReference>
<evidence type="ECO:0000313" key="10">
    <source>
        <dbReference type="Proteomes" id="UP000494165"/>
    </source>
</evidence>
<feature type="transmembrane region" description="Helical" evidence="6">
    <location>
        <begin position="817"/>
        <end position="838"/>
    </location>
</feature>
<evidence type="ECO:0008006" key="11">
    <source>
        <dbReference type="Google" id="ProtNLM"/>
    </source>
</evidence>
<dbReference type="Gene3D" id="3.40.50.12780">
    <property type="entry name" value="N-terminal domain of ligase-like"/>
    <property type="match status" value="1"/>
</dbReference>
<dbReference type="InterPro" id="IPR020846">
    <property type="entry name" value="MFS_dom"/>
</dbReference>
<dbReference type="InterPro" id="IPR025110">
    <property type="entry name" value="AMP-bd_C"/>
</dbReference>
<reference evidence="9 10" key="1">
    <citation type="submission" date="2020-04" db="EMBL/GenBank/DDBJ databases">
        <authorList>
            <person name="Alioto T."/>
            <person name="Alioto T."/>
            <person name="Gomez Garrido J."/>
        </authorList>
    </citation>
    <scope>NUCLEOTIDE SEQUENCE [LARGE SCALE GENOMIC DNA]</scope>
</reference>
<dbReference type="PROSITE" id="PS50263">
    <property type="entry name" value="CN_HYDROLASE"/>
    <property type="match status" value="1"/>
</dbReference>
<dbReference type="InterPro" id="IPR000873">
    <property type="entry name" value="AMP-dep_synth/lig_dom"/>
</dbReference>
<feature type="transmembrane region" description="Helical" evidence="6">
    <location>
        <begin position="660"/>
        <end position="681"/>
    </location>
</feature>
<dbReference type="SUPFAM" id="SSF56317">
    <property type="entry name" value="Carbon-nitrogen hydrolase"/>
    <property type="match status" value="1"/>
</dbReference>
<keyword evidence="5 6" id="KW-0472">Membrane</keyword>
<comment type="similarity">
    <text evidence="2">Belongs to the carbon-nitrogen hydrolase superfamily. BTD/VNN family.</text>
</comment>
<dbReference type="OrthoDB" id="10253869at2759"/>
<dbReference type="EMBL" id="CADEPI010000002">
    <property type="protein sequence ID" value="CAB3360093.1"/>
    <property type="molecule type" value="Genomic_DNA"/>
</dbReference>
<dbReference type="InterPro" id="IPR045851">
    <property type="entry name" value="AMP-bd_C_sf"/>
</dbReference>
<dbReference type="PANTHER" id="PTHR10609:SF14">
    <property type="entry name" value="BIOTINIDASE"/>
    <property type="match status" value="1"/>
</dbReference>
<keyword evidence="4 6" id="KW-1133">Transmembrane helix</keyword>
<evidence type="ECO:0000313" key="9">
    <source>
        <dbReference type="EMBL" id="CAB3360093.1"/>
    </source>
</evidence>
<dbReference type="Pfam" id="PF00501">
    <property type="entry name" value="AMP-binding"/>
    <property type="match status" value="1"/>
</dbReference>
<evidence type="ECO:0000256" key="1">
    <source>
        <dbReference type="ARBA" id="ARBA00004141"/>
    </source>
</evidence>
<feature type="domain" description="Major facilitator superfamily (MFS) profile" evidence="8">
    <location>
        <begin position="443"/>
        <end position="959"/>
    </location>
</feature>
<dbReference type="GO" id="GO:0016020">
    <property type="term" value="C:membrane"/>
    <property type="evidence" value="ECO:0007669"/>
    <property type="project" value="UniProtKB-SubCell"/>
</dbReference>
<dbReference type="AlphaFoldDB" id="A0A8S1BZA5"/>
<dbReference type="InterPro" id="IPR040154">
    <property type="entry name" value="Biotinidase/VNN"/>
</dbReference>
<evidence type="ECO:0000259" key="8">
    <source>
        <dbReference type="PROSITE" id="PS50850"/>
    </source>
</evidence>
<dbReference type="InterPro" id="IPR005829">
    <property type="entry name" value="Sugar_transporter_CS"/>
</dbReference>
<dbReference type="SUPFAM" id="SSF56801">
    <property type="entry name" value="Acetyl-CoA synthetase-like"/>
    <property type="match status" value="1"/>
</dbReference>
<dbReference type="PROSITE" id="PS50850">
    <property type="entry name" value="MFS"/>
    <property type="match status" value="1"/>
</dbReference>
<dbReference type="InterPro" id="IPR042099">
    <property type="entry name" value="ANL_N_sf"/>
</dbReference>
<feature type="transmembrane region" description="Helical" evidence="6">
    <location>
        <begin position="850"/>
        <end position="873"/>
    </location>
</feature>
<evidence type="ECO:0000256" key="5">
    <source>
        <dbReference type="ARBA" id="ARBA00023136"/>
    </source>
</evidence>
<dbReference type="GO" id="GO:0022857">
    <property type="term" value="F:transmembrane transporter activity"/>
    <property type="evidence" value="ECO:0007669"/>
    <property type="project" value="InterPro"/>
</dbReference>
<evidence type="ECO:0000256" key="2">
    <source>
        <dbReference type="ARBA" id="ARBA00008225"/>
    </source>
</evidence>
<evidence type="ECO:0000259" key="7">
    <source>
        <dbReference type="PROSITE" id="PS50263"/>
    </source>
</evidence>
<evidence type="ECO:0000256" key="6">
    <source>
        <dbReference type="SAM" id="Phobius"/>
    </source>
</evidence>
<feature type="transmembrane region" description="Helical" evidence="6">
    <location>
        <begin position="790"/>
        <end position="810"/>
    </location>
</feature>
<gene>
    <name evidence="9" type="ORF">CLODIP_2_CD08036</name>
</gene>
<dbReference type="InterPro" id="IPR020845">
    <property type="entry name" value="AMP-binding_CS"/>
</dbReference>
<dbReference type="PROSITE" id="PS00455">
    <property type="entry name" value="AMP_BINDING"/>
    <property type="match status" value="1"/>
</dbReference>
<dbReference type="Gene3D" id="3.60.110.10">
    <property type="entry name" value="Carbon-nitrogen hydrolase"/>
    <property type="match status" value="1"/>
</dbReference>
<feature type="transmembrane region" description="Helical" evidence="6">
    <location>
        <begin position="635"/>
        <end position="654"/>
    </location>
</feature>
<dbReference type="Pfam" id="PF00795">
    <property type="entry name" value="CN_hydrolase"/>
    <property type="match status" value="1"/>
</dbReference>
<dbReference type="PANTHER" id="PTHR10609">
    <property type="entry name" value="BIOTINIDASE-RELATED"/>
    <property type="match status" value="1"/>
</dbReference>
<dbReference type="Pfam" id="PF00083">
    <property type="entry name" value="Sugar_tr"/>
    <property type="match status" value="1"/>
</dbReference>
<dbReference type="InterPro" id="IPR005828">
    <property type="entry name" value="MFS_sugar_transport-like"/>
</dbReference>
<comment type="caution">
    <text evidence="9">The sequence shown here is derived from an EMBL/GenBank/DDBJ whole genome shotgun (WGS) entry which is preliminary data.</text>
</comment>
<sequence>MTPKGSTSMTEAHDFVSPVAADPADVPEVSIGQYILESLHSNSRLNSSKPWVIDAHTGVTVLFSQIEPYSKKIASGLARLGFCKDVLHFVTYETAQLYLVQIAVWRLGGAVRGCYQSENTDEYVRQLKETGARFILVDDDTEECLQNATALLDWPVIFLSFTDLSKQNIVSIQNLLEDDGSAFPSYVDIDCRNDTILIPNTSGSTGVPKGVLHTHYSMIAFNHHPKALEHLNFDFMTPMSNYAMGSYVVSIASLLRGSTIIHLGKFHRDNYVSNMLKYKPGNCLMYPFVATWFARCYELSQVDLSFVKIITIGGGVLDPTTAELLSKRMPLAKIIRVYASTETLDISNTLLDDSPEKLVYVQHNGQLCLSSGKLLPYVEAKIVDINSGVRLGGNEIGEICIRSPYLTKGYLSAESTTGVHSIKDKLGWLHTGDVGFFDTAGRIFVTERLGFMFKYFMFMVSPTEIEAVLQEHPGVQSVGVVGVPNEETGYLAKAFVDDGSHARASVEVEVTGPNDYSKNSYKAVLAQILVVAMALAKNSSIPTTEEDGSWIASIHSIFTPIGALISGPIMERLGRRPGLIISIFPGLIGWICIALSESHLALFIGRSFTGLSTGLSLAPGVVIIGESAEPRLRGILVGAPSISFSLGILMIYTLNSALPWQTVSLLATILPLVALVSLFFLPESPLWLERVGRTEEAQKAMTWLRGGSEHQARHELLLLKQQQIQNVLFEEAHSTARKSSPLLSRPVLRALIVINVFNIFLVLGGTYTIIFYAVNVLQQSSGDSISAFEIAVSTAIARVLLTTLACFLLLHVGRRPLTISSGLGSSVAALGVSAWLYWSPKLVGYEWVPTALVLAFVVFNSYGFFTIQALMLGEMLPARARGPSSGLTCALVNAVIFFTSKTYPWMTRVFQPHVPPTQETQKVKLKSMTTNSFYAAVVEFSPKGALNNITHSVVEENLREYQKFIEHAKSLGADIIVFPEYGLTTIEPYNKPSLALELSQFVPDPDGEKISPCDLETNELDLRVVHKLSCLAKQNQIYLVVNLIQKVIDKSEILLFNTNVVFDRNGKVIARYRKFHLFGEIALNHTDVPDNTTFITDFGVTFGVITCFDLMFRSPTVDLVRKFNVDAVVFPTAWFSELPFLTASQAQAAWAAGMQVSLLASGINNPKDGSTGTGVYQPGAFHTTRAEFSRDQLWL</sequence>
<name>A0A8S1BZA5_9INSE</name>
<dbReference type="Pfam" id="PF13193">
    <property type="entry name" value="AMP-binding_C"/>
    <property type="match status" value="1"/>
</dbReference>
<feature type="domain" description="CN hydrolase" evidence="7">
    <location>
        <begin position="933"/>
        <end position="1195"/>
    </location>
</feature>
<protein>
    <recommendedName>
        <fullName evidence="11">Major facilitator superfamily (MFS) profile domain-containing protein</fullName>
    </recommendedName>
</protein>
<dbReference type="InterPro" id="IPR036259">
    <property type="entry name" value="MFS_trans_sf"/>
</dbReference>
<comment type="subcellular location">
    <subcellularLocation>
        <location evidence="1">Membrane</location>
        <topology evidence="1">Multi-pass membrane protein</topology>
    </subcellularLocation>
</comment>
<dbReference type="PROSITE" id="PS00217">
    <property type="entry name" value="SUGAR_TRANSPORT_2"/>
    <property type="match status" value="1"/>
</dbReference>
<dbReference type="SUPFAM" id="SSF103473">
    <property type="entry name" value="MFS general substrate transporter"/>
    <property type="match status" value="1"/>
</dbReference>
<keyword evidence="3 6" id="KW-0812">Transmembrane</keyword>
<dbReference type="InterPro" id="IPR003010">
    <property type="entry name" value="C-N_Hydrolase"/>
</dbReference>
<evidence type="ECO:0000256" key="3">
    <source>
        <dbReference type="ARBA" id="ARBA00022692"/>
    </source>
</evidence>
<dbReference type="PROSITE" id="PS00216">
    <property type="entry name" value="SUGAR_TRANSPORT_1"/>
    <property type="match status" value="1"/>
</dbReference>
<proteinExistence type="inferred from homology"/>